<evidence type="ECO:0000313" key="8">
    <source>
        <dbReference type="Proteomes" id="UP000033070"/>
    </source>
</evidence>
<dbReference type="STRING" id="1188319.OYT1_01343"/>
<evidence type="ECO:0000256" key="1">
    <source>
        <dbReference type="ARBA" id="ARBA00004651"/>
    </source>
</evidence>
<keyword evidence="2" id="KW-1003">Cell membrane</keyword>
<comment type="subcellular location">
    <subcellularLocation>
        <location evidence="1">Cell membrane</location>
        <topology evidence="1">Multi-pass membrane protein</topology>
    </subcellularLocation>
</comment>
<name>A0A2Z6GEM3_9PROT</name>
<feature type="transmembrane region" description="Helical" evidence="6">
    <location>
        <begin position="12"/>
        <end position="33"/>
    </location>
</feature>
<dbReference type="Pfam" id="PF06146">
    <property type="entry name" value="PsiE"/>
    <property type="match status" value="1"/>
</dbReference>
<evidence type="ECO:0000256" key="3">
    <source>
        <dbReference type="ARBA" id="ARBA00022692"/>
    </source>
</evidence>
<accession>A0A2Z6GEM3</accession>
<keyword evidence="3 6" id="KW-0812">Transmembrane</keyword>
<dbReference type="Proteomes" id="UP000033070">
    <property type="component" value="Chromosome"/>
</dbReference>
<dbReference type="InterPro" id="IPR020948">
    <property type="entry name" value="P_starv_induced_PsiE-like"/>
</dbReference>
<dbReference type="EMBL" id="AP018738">
    <property type="protein sequence ID" value="BBE52036.1"/>
    <property type="molecule type" value="Genomic_DNA"/>
</dbReference>
<dbReference type="GO" id="GO:0005886">
    <property type="term" value="C:plasma membrane"/>
    <property type="evidence" value="ECO:0007669"/>
    <property type="project" value="UniProtKB-SubCell"/>
</dbReference>
<gene>
    <name evidence="7" type="ORF">OYT1_ch2524</name>
</gene>
<evidence type="ECO:0000256" key="5">
    <source>
        <dbReference type="ARBA" id="ARBA00023136"/>
    </source>
</evidence>
<dbReference type="OrthoDB" id="8536455at2"/>
<evidence type="ECO:0000256" key="4">
    <source>
        <dbReference type="ARBA" id="ARBA00022989"/>
    </source>
</evidence>
<evidence type="ECO:0000256" key="6">
    <source>
        <dbReference type="SAM" id="Phobius"/>
    </source>
</evidence>
<proteinExistence type="predicted"/>
<keyword evidence="5 6" id="KW-0472">Membrane</keyword>
<keyword evidence="4 6" id="KW-1133">Transmembrane helix</keyword>
<sequence length="156" mass="16881">MFEKRLLTGLNGFNRFLHVLLALAMGVASVMVILDFGSSALSAWHGGNAAQGFFHALGSLFVLWTLSTLISAEITYVQTGRVYVRVFVEVAMISVIREMIIQPVQVITNTAQTGQVFNPLHYGLLLGGLLISGIVYRLVTTSPVGQENAPSLDDQA</sequence>
<dbReference type="AlphaFoldDB" id="A0A2Z6GEM3"/>
<feature type="transmembrane region" description="Helical" evidence="6">
    <location>
        <begin position="120"/>
        <end position="139"/>
    </location>
</feature>
<keyword evidence="8" id="KW-1185">Reference proteome</keyword>
<evidence type="ECO:0000313" key="7">
    <source>
        <dbReference type="EMBL" id="BBE52036.1"/>
    </source>
</evidence>
<dbReference type="RefSeq" id="WP_062626537.1">
    <property type="nucleotide sequence ID" value="NZ_AP018738.1"/>
</dbReference>
<reference evidence="7 8" key="1">
    <citation type="submission" date="2018-06" db="EMBL/GenBank/DDBJ databases">
        <title>OYT1 Genome Sequencing.</title>
        <authorList>
            <person name="Kato S."/>
            <person name="Itoh T."/>
            <person name="Ohkuma M."/>
        </authorList>
    </citation>
    <scope>NUCLEOTIDE SEQUENCE [LARGE SCALE GENOMIC DNA]</scope>
    <source>
        <strain evidence="7 8">OYT1</strain>
    </source>
</reference>
<organism evidence="7 8">
    <name type="scientific">Ferriphaselus amnicola</name>
    <dbReference type="NCBI Taxonomy" id="1188319"/>
    <lineage>
        <taxon>Bacteria</taxon>
        <taxon>Pseudomonadati</taxon>
        <taxon>Pseudomonadota</taxon>
        <taxon>Betaproteobacteria</taxon>
        <taxon>Nitrosomonadales</taxon>
        <taxon>Gallionellaceae</taxon>
        <taxon>Ferriphaselus</taxon>
    </lineage>
</organism>
<evidence type="ECO:0000256" key="2">
    <source>
        <dbReference type="ARBA" id="ARBA00022475"/>
    </source>
</evidence>
<dbReference type="KEGG" id="fam:OYT1_ch2524"/>
<feature type="transmembrane region" description="Helical" evidence="6">
    <location>
        <begin position="53"/>
        <end position="70"/>
    </location>
</feature>
<protein>
    <submittedName>
        <fullName evidence="7">Phosphate-starvation-inducible E</fullName>
    </submittedName>
</protein>